<keyword evidence="8" id="KW-1185">Reference proteome</keyword>
<dbReference type="OrthoDB" id="5172636at2"/>
<feature type="binding site" evidence="4">
    <location>
        <position position="66"/>
    </location>
    <ligand>
        <name>substrate</name>
    </ligand>
</feature>
<dbReference type="Proteomes" id="UP000286931">
    <property type="component" value="Unassembled WGS sequence"/>
</dbReference>
<evidence type="ECO:0000256" key="3">
    <source>
        <dbReference type="ARBA" id="ARBA00022842"/>
    </source>
</evidence>
<dbReference type="GO" id="GO:0006107">
    <property type="term" value="P:oxaloacetate metabolic process"/>
    <property type="evidence" value="ECO:0007669"/>
    <property type="project" value="TreeGrafter"/>
</dbReference>
<feature type="binding site" evidence="5">
    <location>
        <position position="129"/>
    </location>
    <ligand>
        <name>Mg(2+)</name>
        <dbReference type="ChEBI" id="CHEBI:18420"/>
    </ligand>
</feature>
<dbReference type="InterPro" id="IPR005000">
    <property type="entry name" value="Aldolase/citrate-lyase_domain"/>
</dbReference>
<comment type="cofactor">
    <cofactor evidence="1">
        <name>Mg(2+)</name>
        <dbReference type="ChEBI" id="CHEBI:18420"/>
    </cofactor>
</comment>
<dbReference type="AlphaFoldDB" id="A0A401YQW5"/>
<evidence type="ECO:0000313" key="8">
    <source>
        <dbReference type="Proteomes" id="UP000286931"/>
    </source>
</evidence>
<keyword evidence="2 5" id="KW-0479">Metal-binding</keyword>
<accession>A0A401YQW5</accession>
<dbReference type="PANTHER" id="PTHR32308:SF0">
    <property type="entry name" value="HPCH_HPAI ALDOLASE_CITRATE LYASE DOMAIN-CONTAINING PROTEIN"/>
    <property type="match status" value="1"/>
</dbReference>
<keyword evidence="7" id="KW-0456">Lyase</keyword>
<dbReference type="InterPro" id="IPR011206">
    <property type="entry name" value="Citrate_lyase_beta/mcl1/mcl2"/>
</dbReference>
<evidence type="ECO:0000256" key="5">
    <source>
        <dbReference type="PIRSR" id="PIRSR015582-2"/>
    </source>
</evidence>
<evidence type="ECO:0000256" key="2">
    <source>
        <dbReference type="ARBA" id="ARBA00022723"/>
    </source>
</evidence>
<dbReference type="RefSeq" id="WP_126639007.1">
    <property type="nucleotide sequence ID" value="NZ_BIFH01000022.1"/>
</dbReference>
<evidence type="ECO:0000256" key="4">
    <source>
        <dbReference type="PIRSR" id="PIRSR015582-1"/>
    </source>
</evidence>
<feature type="binding site" evidence="4">
    <location>
        <position position="129"/>
    </location>
    <ligand>
        <name>substrate</name>
    </ligand>
</feature>
<feature type="domain" description="HpcH/HpaI aldolase/citrate lyase" evidence="6">
    <location>
        <begin position="5"/>
        <end position="227"/>
    </location>
</feature>
<organism evidence="7 8">
    <name type="scientific">Embleya hyalina</name>
    <dbReference type="NCBI Taxonomy" id="516124"/>
    <lineage>
        <taxon>Bacteria</taxon>
        <taxon>Bacillati</taxon>
        <taxon>Actinomycetota</taxon>
        <taxon>Actinomycetes</taxon>
        <taxon>Kitasatosporales</taxon>
        <taxon>Streptomycetaceae</taxon>
        <taxon>Embleya</taxon>
    </lineage>
</organism>
<keyword evidence="3 5" id="KW-0460">Magnesium</keyword>
<name>A0A401YQW5_9ACTN</name>
<dbReference type="Pfam" id="PF03328">
    <property type="entry name" value="HpcH_HpaI"/>
    <property type="match status" value="1"/>
</dbReference>
<evidence type="ECO:0000256" key="1">
    <source>
        <dbReference type="ARBA" id="ARBA00001946"/>
    </source>
</evidence>
<comment type="caution">
    <text evidence="7">The sequence shown here is derived from an EMBL/GenBank/DDBJ whole genome shotgun (WGS) entry which is preliminary data.</text>
</comment>
<dbReference type="GO" id="GO:0000287">
    <property type="term" value="F:magnesium ion binding"/>
    <property type="evidence" value="ECO:0007669"/>
    <property type="project" value="TreeGrafter"/>
</dbReference>
<dbReference type="SUPFAM" id="SSF51621">
    <property type="entry name" value="Phosphoenolpyruvate/pyruvate domain"/>
    <property type="match status" value="1"/>
</dbReference>
<evidence type="ECO:0000259" key="6">
    <source>
        <dbReference type="Pfam" id="PF03328"/>
    </source>
</evidence>
<dbReference type="Gene3D" id="3.20.20.60">
    <property type="entry name" value="Phosphoenolpyruvate-binding domains"/>
    <property type="match status" value="1"/>
</dbReference>
<dbReference type="PIRSF" id="PIRSF015582">
    <property type="entry name" value="Cit_lyase_B"/>
    <property type="match status" value="1"/>
</dbReference>
<dbReference type="InterPro" id="IPR040442">
    <property type="entry name" value="Pyrv_kinase-like_dom_sf"/>
</dbReference>
<dbReference type="EMBL" id="BIFH01000022">
    <property type="protein sequence ID" value="GCD96986.1"/>
    <property type="molecule type" value="Genomic_DNA"/>
</dbReference>
<dbReference type="PANTHER" id="PTHR32308">
    <property type="entry name" value="LYASE BETA SUBUNIT, PUTATIVE (AFU_ORTHOLOGUE AFUA_4G13030)-RELATED"/>
    <property type="match status" value="1"/>
</dbReference>
<proteinExistence type="predicted"/>
<feature type="binding site" evidence="5">
    <location>
        <position position="158"/>
    </location>
    <ligand>
        <name>Mg(2+)</name>
        <dbReference type="ChEBI" id="CHEBI:18420"/>
    </ligand>
</feature>
<dbReference type="InterPro" id="IPR015813">
    <property type="entry name" value="Pyrv/PenolPyrv_kinase-like_dom"/>
</dbReference>
<sequence>MKPYRSMLFVPGHKPPWVAKALRSGAHALILDLEDAVPESAKDRAREAVSDVIRHLGWGRVGVFVRVNALDTEHFAKDVAAVVHPGLTGLLLPKVDGRDDVVAYDALVTAAEIERGMPRGGVGLVPCLETARSISAVDAIATGPRVTSLMAAAARDADVSRDVGFRWTPTGEETLYLRSRIVLAARAAGLRHIVLGLWQDVDDLAGLRAFARSNSGLGFGGQVLIHPSHVEVVNEEYAIGDAERDRLRRLVETYEHAAGSGQGAVRFEGDHIDLAHVRHARDLLAASHVDEEVEAL</sequence>
<dbReference type="GO" id="GO:0016829">
    <property type="term" value="F:lyase activity"/>
    <property type="evidence" value="ECO:0007669"/>
    <property type="project" value="UniProtKB-KW"/>
</dbReference>
<protein>
    <submittedName>
        <fullName evidence="7">Citrate lyase subunit beta</fullName>
    </submittedName>
</protein>
<reference evidence="7 8" key="1">
    <citation type="submission" date="2018-12" db="EMBL/GenBank/DDBJ databases">
        <title>Draft genome sequence of Embleya hyalina NBRC 13850T.</title>
        <authorList>
            <person name="Komaki H."/>
            <person name="Hosoyama A."/>
            <person name="Kimura A."/>
            <person name="Ichikawa N."/>
            <person name="Tamura T."/>
        </authorList>
    </citation>
    <scope>NUCLEOTIDE SEQUENCE [LARGE SCALE GENOMIC DNA]</scope>
    <source>
        <strain evidence="7 8">NBRC 13850</strain>
    </source>
</reference>
<gene>
    <name evidence="7" type="primary">citE</name>
    <name evidence="7" type="ORF">EHYA_04673</name>
</gene>
<evidence type="ECO:0000313" key="7">
    <source>
        <dbReference type="EMBL" id="GCD96986.1"/>
    </source>
</evidence>